<keyword evidence="2" id="KW-0539">Nucleus</keyword>
<dbReference type="GO" id="GO:0003723">
    <property type="term" value="F:RNA binding"/>
    <property type="evidence" value="ECO:0007669"/>
    <property type="project" value="TreeGrafter"/>
</dbReference>
<dbReference type="OrthoDB" id="29221at2759"/>
<evidence type="ECO:0000256" key="2">
    <source>
        <dbReference type="ARBA" id="ARBA00023242"/>
    </source>
</evidence>
<organism evidence="4 5">
    <name type="scientific">Macrostomum lignano</name>
    <dbReference type="NCBI Taxonomy" id="282301"/>
    <lineage>
        <taxon>Eukaryota</taxon>
        <taxon>Metazoa</taxon>
        <taxon>Spiralia</taxon>
        <taxon>Lophotrochozoa</taxon>
        <taxon>Platyhelminthes</taxon>
        <taxon>Rhabditophora</taxon>
        <taxon>Macrostomorpha</taxon>
        <taxon>Macrostomida</taxon>
        <taxon>Macrostomidae</taxon>
        <taxon>Macrostomum</taxon>
    </lineage>
</organism>
<feature type="non-terminal residue" evidence="4">
    <location>
        <position position="1"/>
    </location>
</feature>
<evidence type="ECO:0000256" key="1">
    <source>
        <dbReference type="ARBA" id="ARBA00004123"/>
    </source>
</evidence>
<comment type="subcellular location">
    <subcellularLocation>
        <location evidence="1">Nucleus</location>
    </subcellularLocation>
</comment>
<name>A0A267GAA7_9PLAT</name>
<dbReference type="AlphaFoldDB" id="A0A267GAA7"/>
<dbReference type="STRING" id="282301.A0A267GAA7"/>
<reference evidence="4 5" key="1">
    <citation type="submission" date="2017-06" db="EMBL/GenBank/DDBJ databases">
        <title>A platform for efficient transgenesis in Macrostomum lignano, a flatworm model organism for stem cell research.</title>
        <authorList>
            <person name="Berezikov E."/>
        </authorList>
    </citation>
    <scope>NUCLEOTIDE SEQUENCE [LARGE SCALE GENOMIC DNA]</scope>
    <source>
        <strain evidence="4">DV1</strain>
        <tissue evidence="4">Whole organism</tissue>
    </source>
</reference>
<evidence type="ECO:0000259" key="3">
    <source>
        <dbReference type="Pfam" id="PF17780"/>
    </source>
</evidence>
<accession>A0A267GAA7</accession>
<keyword evidence="5" id="KW-1185">Reference proteome</keyword>
<protein>
    <recommendedName>
        <fullName evidence="3">OCRE domain-containing protein</fullName>
    </recommendedName>
</protein>
<comment type="caution">
    <text evidence="4">The sequence shown here is derived from an EMBL/GenBank/DDBJ whole genome shotgun (WGS) entry which is preliminary data.</text>
</comment>
<dbReference type="EMBL" id="NIVC01000438">
    <property type="protein sequence ID" value="PAA82985.1"/>
    <property type="molecule type" value="Genomic_DNA"/>
</dbReference>
<feature type="domain" description="OCRE" evidence="3">
    <location>
        <begin position="458"/>
        <end position="505"/>
    </location>
</feature>
<evidence type="ECO:0000313" key="4">
    <source>
        <dbReference type="EMBL" id="PAA82985.1"/>
    </source>
</evidence>
<dbReference type="PANTHER" id="PTHR13948">
    <property type="entry name" value="RNA-BINDING PROTEIN"/>
    <property type="match status" value="1"/>
</dbReference>
<dbReference type="GO" id="GO:0000398">
    <property type="term" value="P:mRNA splicing, via spliceosome"/>
    <property type="evidence" value="ECO:0007669"/>
    <property type="project" value="TreeGrafter"/>
</dbReference>
<gene>
    <name evidence="4" type="ORF">BOX15_Mlig032839g1</name>
</gene>
<dbReference type="Proteomes" id="UP000215902">
    <property type="component" value="Unassembled WGS sequence"/>
</dbReference>
<dbReference type="PANTHER" id="PTHR13948:SF3">
    <property type="entry name" value="FI21118P1"/>
    <property type="match status" value="1"/>
</dbReference>
<dbReference type="Pfam" id="PF17780">
    <property type="entry name" value="OCRE"/>
    <property type="match status" value="1"/>
</dbReference>
<dbReference type="GO" id="GO:0005634">
    <property type="term" value="C:nucleus"/>
    <property type="evidence" value="ECO:0007669"/>
    <property type="project" value="UniProtKB-SubCell"/>
</dbReference>
<dbReference type="InterPro" id="IPR041591">
    <property type="entry name" value="OCRE"/>
</dbReference>
<evidence type="ECO:0000313" key="5">
    <source>
        <dbReference type="Proteomes" id="UP000215902"/>
    </source>
</evidence>
<proteinExistence type="predicted"/>
<sequence length="526" mass="57061">PQPPLKRPRRGGSWQPELSLQPCDQQLLLAVRRCSRDVQNVLQGARLRVDRSCGVTDVANADLQLIGQVVSDAFKRWREAYAELLSQLRVVASMLACSTGNTPATAAPLFGRAELDARLSELQRLPEASDAADDLAETEACAGDFLDQLDDKLAKLGSTAPIDVKSADLQAGSQFQPERDLGSIVELIKSTAGTCKCVRPVQLRDLLLRQGEKAEKKQEAKEAAVSEIAQESVDNDHSQSEVNSNLLLIVAHHVSLPAAVLLTSLPSLAGASKTIRAQLVVCLFGCGIVSTKPTKAASSLASAVYKILDNTNGSAGVVVASSDSRLARRAGFTNGLRRVWSPESAQCLAQATVDQEDEKEASSTISSSTKHLVRQHLNPPVMEEDIREVCRHLGGAVLLSAAADSSTLSVLRLYRCSDFSDLPTAAWLIESSGNRQQTRVALEHSELSLPASTAPPEMSRLQYEPSSGLYYDPVTGLYYSSSSRLFYDASNCRYLFWDDSTMRYWSTSDSDRYSRWLAAWAAAETG</sequence>